<evidence type="ECO:0000256" key="5">
    <source>
        <dbReference type="ARBA" id="ARBA00022691"/>
    </source>
</evidence>
<dbReference type="EC" id="2.1.1.72" evidence="2"/>
<evidence type="ECO:0000313" key="10">
    <source>
        <dbReference type="Proteomes" id="UP000598971"/>
    </source>
</evidence>
<keyword evidence="4" id="KW-0808">Transferase</keyword>
<dbReference type="InterPro" id="IPR029063">
    <property type="entry name" value="SAM-dependent_MTases_sf"/>
</dbReference>
<dbReference type="GO" id="GO:0003677">
    <property type="term" value="F:DNA binding"/>
    <property type="evidence" value="ECO:0007669"/>
    <property type="project" value="InterPro"/>
</dbReference>
<proteinExistence type="inferred from homology"/>
<sequence>MIKDIIQQNDNTTPNSKQLAVLKENFPACFKADGSFDIERFKTEISATSNLVQEGYELKFLGKSYAKLLASTETTTVIQPNENHNSLPENANSENIYISGDNLDGLKHLLKSYNEQIKCIYIDPPYNTGSDGFVYFDNFNYNKEALQEKLSVSEEEAERILNLTKRGSASHSAWLMFMYSRLLLTRDLLKNDGVIFISIDDNEQANLKLLCDDVFGEENLIAQIVIQSNKRGQTYKQLAKTHEYLLVYVRSESSIINELKKEISGSTKTDDVGDYSERELRNRNPKYGRFNRPNLFYPIYINPSIIDANGYSPTSLEKGSDYSIEVLPLNSEGSESCWRWGTKKFLKNSEANTMLSNVVGRIKTTGEYGIYEKYRKGTYKAKTIWFDDIEIVDDEENDEDEIWDETGVITEQGSTELRKYEMGDVFDFPKPTYLLKKVLSLGSALDSVCLDFFSGSGSFAEAVLSLNSSYGSRKFISIQLPENLDNKLASTSASDKAKIQKVIEFLDANNYPHSLDYIGIERIKRAAAKIKKEHPDKALDLGFKHYILSEPNQNTLDKLESFYKAGLLADTSILDDFGKPTILATWLNADGYGLTHTAEAVDLAGYTAYYCQKHLYLIDPGFTLESMKALLSKYDAEGHFNPENLVLFGYSFPDWSINEMIEKNLRILNDGEKNLKINFTVRY</sequence>
<dbReference type="InterPro" id="IPR041405">
    <property type="entry name" value="T3RM_EcoP15I_C"/>
</dbReference>
<dbReference type="Pfam" id="PF01555">
    <property type="entry name" value="N6_N4_Mtase"/>
    <property type="match status" value="1"/>
</dbReference>
<dbReference type="InterPro" id="IPR002295">
    <property type="entry name" value="N4/N6-MTase_EcoPI_Mod-like"/>
</dbReference>
<protein>
    <recommendedName>
        <fullName evidence="2">site-specific DNA-methyltransferase (adenine-specific)</fullName>
        <ecNumber evidence="2">2.1.1.72</ecNumber>
    </recommendedName>
</protein>
<name>A0A8J8FIG6_9BACT</name>
<dbReference type="RefSeq" id="WP_171609751.1">
    <property type="nucleotide sequence ID" value="NZ_WHPF01000019.1"/>
</dbReference>
<evidence type="ECO:0000256" key="3">
    <source>
        <dbReference type="ARBA" id="ARBA00022603"/>
    </source>
</evidence>
<dbReference type="EMBL" id="WHPF01000019">
    <property type="protein sequence ID" value="NNV57803.1"/>
    <property type="molecule type" value="Genomic_DNA"/>
</dbReference>
<dbReference type="AlphaFoldDB" id="A0A8J8FIG6"/>
<dbReference type="Proteomes" id="UP000598971">
    <property type="component" value="Unassembled WGS sequence"/>
</dbReference>
<dbReference type="GO" id="GO:0008170">
    <property type="term" value="F:N-methyltransferase activity"/>
    <property type="evidence" value="ECO:0007669"/>
    <property type="project" value="InterPro"/>
</dbReference>
<feature type="domain" description="DNA methylase N-4/N-6" evidence="7">
    <location>
        <begin position="117"/>
        <end position="527"/>
    </location>
</feature>
<gene>
    <name evidence="9" type="ORF">GD597_20210</name>
</gene>
<keyword evidence="3" id="KW-0489">Methyltransferase</keyword>
<keyword evidence="10" id="KW-1185">Reference proteome</keyword>
<comment type="catalytic activity">
    <reaction evidence="6">
        <text>a 2'-deoxyadenosine in DNA + S-adenosyl-L-methionine = an N(6)-methyl-2'-deoxyadenosine in DNA + S-adenosyl-L-homocysteine + H(+)</text>
        <dbReference type="Rhea" id="RHEA:15197"/>
        <dbReference type="Rhea" id="RHEA-COMP:12418"/>
        <dbReference type="Rhea" id="RHEA-COMP:12419"/>
        <dbReference type="ChEBI" id="CHEBI:15378"/>
        <dbReference type="ChEBI" id="CHEBI:57856"/>
        <dbReference type="ChEBI" id="CHEBI:59789"/>
        <dbReference type="ChEBI" id="CHEBI:90615"/>
        <dbReference type="ChEBI" id="CHEBI:90616"/>
        <dbReference type="EC" id="2.1.1.72"/>
    </reaction>
</comment>
<comment type="caution">
    <text evidence="9">The sequence shown here is derived from an EMBL/GenBank/DDBJ whole genome shotgun (WGS) entry which is preliminary data.</text>
</comment>
<dbReference type="GO" id="GO:0009007">
    <property type="term" value="F:site-specific DNA-methyltransferase (adenine-specific) activity"/>
    <property type="evidence" value="ECO:0007669"/>
    <property type="project" value="UniProtKB-EC"/>
</dbReference>
<evidence type="ECO:0000256" key="1">
    <source>
        <dbReference type="ARBA" id="ARBA00006594"/>
    </source>
</evidence>
<keyword evidence="5" id="KW-0949">S-adenosyl-L-methionine</keyword>
<accession>A0A8J8FIG6</accession>
<organism evidence="9 10">
    <name type="scientific">Limnovirga soli</name>
    <dbReference type="NCBI Taxonomy" id="2656915"/>
    <lineage>
        <taxon>Bacteria</taxon>
        <taxon>Pseudomonadati</taxon>
        <taxon>Bacteroidota</taxon>
        <taxon>Chitinophagia</taxon>
        <taxon>Chitinophagales</taxon>
        <taxon>Chitinophagaceae</taxon>
        <taxon>Limnovirga</taxon>
    </lineage>
</organism>
<evidence type="ECO:0000259" key="7">
    <source>
        <dbReference type="Pfam" id="PF01555"/>
    </source>
</evidence>
<dbReference type="InterPro" id="IPR002052">
    <property type="entry name" value="DNA_methylase_N6_adenine_CS"/>
</dbReference>
<evidence type="ECO:0000313" key="9">
    <source>
        <dbReference type="EMBL" id="NNV57803.1"/>
    </source>
</evidence>
<evidence type="ECO:0000256" key="4">
    <source>
        <dbReference type="ARBA" id="ARBA00022679"/>
    </source>
</evidence>
<dbReference type="Pfam" id="PF18273">
    <property type="entry name" value="T3RM_EcoP15I_C"/>
    <property type="match status" value="1"/>
</dbReference>
<dbReference type="GO" id="GO:0032259">
    <property type="term" value="P:methylation"/>
    <property type="evidence" value="ECO:0007669"/>
    <property type="project" value="UniProtKB-KW"/>
</dbReference>
<evidence type="ECO:0000256" key="2">
    <source>
        <dbReference type="ARBA" id="ARBA00011900"/>
    </source>
</evidence>
<evidence type="ECO:0000259" key="8">
    <source>
        <dbReference type="Pfam" id="PF18273"/>
    </source>
</evidence>
<dbReference type="PIRSF" id="PIRSF015855">
    <property type="entry name" value="TypeIII_Mtase_mKpnI"/>
    <property type="match status" value="1"/>
</dbReference>
<dbReference type="Gene3D" id="3.40.50.150">
    <property type="entry name" value="Vaccinia Virus protein VP39"/>
    <property type="match status" value="1"/>
</dbReference>
<evidence type="ECO:0000256" key="6">
    <source>
        <dbReference type="ARBA" id="ARBA00047942"/>
    </source>
</evidence>
<feature type="domain" description="Type III R-M EcoP15I C-terminal" evidence="8">
    <location>
        <begin position="578"/>
        <end position="675"/>
    </location>
</feature>
<dbReference type="PRINTS" id="PR00506">
    <property type="entry name" value="D21N6MTFRASE"/>
</dbReference>
<dbReference type="InterPro" id="IPR002941">
    <property type="entry name" value="DNA_methylase_N4/N6"/>
</dbReference>
<dbReference type="PROSITE" id="PS00092">
    <property type="entry name" value="N6_MTASE"/>
    <property type="match status" value="1"/>
</dbReference>
<reference evidence="9" key="1">
    <citation type="submission" date="2019-10" db="EMBL/GenBank/DDBJ databases">
        <title>Draft genome sequence of Panacibacter sp. KCS-6.</title>
        <authorList>
            <person name="Yim K.J."/>
        </authorList>
    </citation>
    <scope>NUCLEOTIDE SEQUENCE</scope>
    <source>
        <strain evidence="9">KCS-6</strain>
    </source>
</reference>
<dbReference type="SUPFAM" id="SSF53335">
    <property type="entry name" value="S-adenosyl-L-methionine-dependent methyltransferases"/>
    <property type="match status" value="1"/>
</dbReference>
<comment type="similarity">
    <text evidence="1">Belongs to the N(4)/N(6)-methyltransferase family.</text>
</comment>